<reference evidence="1 2" key="1">
    <citation type="journal article" date="2021" name="bioRxiv">
        <title>Chromosome-scale and haplotype-resolved genome assembly of a tetraploid potato cultivar.</title>
        <authorList>
            <person name="Sun H."/>
            <person name="Jiao W.-B."/>
            <person name="Krause K."/>
            <person name="Campoy J.A."/>
            <person name="Goel M."/>
            <person name="Folz-Donahue K."/>
            <person name="Kukat C."/>
            <person name="Huettel B."/>
            <person name="Schneeberger K."/>
        </authorList>
    </citation>
    <scope>NUCLEOTIDE SEQUENCE [LARGE SCALE GENOMIC DNA]</scope>
    <source>
        <strain evidence="1">SolTubOtavaFocal</strain>
        <tissue evidence="1">Leaves</tissue>
    </source>
</reference>
<dbReference type="EMBL" id="JAIVGD010000015">
    <property type="protein sequence ID" value="KAH0758285.1"/>
    <property type="molecule type" value="Genomic_DNA"/>
</dbReference>
<protein>
    <submittedName>
        <fullName evidence="1">Uncharacterized protein</fullName>
    </submittedName>
</protein>
<proteinExistence type="predicted"/>
<sequence length="96" mass="10284">MLISGNIGKCFVVSSRSLGRTPLITPSKSYVIDVVSFSNCRMLLEEFSFLLSFSMIRGPSVANVGKHFVLASRSPGRTPLITPSKSCAGVDKVACD</sequence>
<evidence type="ECO:0000313" key="1">
    <source>
        <dbReference type="EMBL" id="KAH0758285.1"/>
    </source>
</evidence>
<organism evidence="1 2">
    <name type="scientific">Solanum tuberosum</name>
    <name type="common">Potato</name>
    <dbReference type="NCBI Taxonomy" id="4113"/>
    <lineage>
        <taxon>Eukaryota</taxon>
        <taxon>Viridiplantae</taxon>
        <taxon>Streptophyta</taxon>
        <taxon>Embryophyta</taxon>
        <taxon>Tracheophyta</taxon>
        <taxon>Spermatophyta</taxon>
        <taxon>Magnoliopsida</taxon>
        <taxon>eudicotyledons</taxon>
        <taxon>Gunneridae</taxon>
        <taxon>Pentapetalae</taxon>
        <taxon>asterids</taxon>
        <taxon>lamiids</taxon>
        <taxon>Solanales</taxon>
        <taxon>Solanaceae</taxon>
        <taxon>Solanoideae</taxon>
        <taxon>Solaneae</taxon>
        <taxon>Solanum</taxon>
    </lineage>
</organism>
<dbReference type="Proteomes" id="UP000826656">
    <property type="component" value="Unassembled WGS sequence"/>
</dbReference>
<name>A0ABQ7V2I3_SOLTU</name>
<gene>
    <name evidence="1" type="ORF">KY290_021778</name>
</gene>
<accession>A0ABQ7V2I3</accession>
<evidence type="ECO:0000313" key="2">
    <source>
        <dbReference type="Proteomes" id="UP000826656"/>
    </source>
</evidence>
<keyword evidence="2" id="KW-1185">Reference proteome</keyword>
<comment type="caution">
    <text evidence="1">The sequence shown here is derived from an EMBL/GenBank/DDBJ whole genome shotgun (WGS) entry which is preliminary data.</text>
</comment>